<keyword evidence="2" id="KW-1185">Reference proteome</keyword>
<accession>A0ABR1IDW5</accession>
<proteinExistence type="predicted"/>
<organism evidence="1 2">
    <name type="scientific">Neonectria magnoliae</name>
    <dbReference type="NCBI Taxonomy" id="2732573"/>
    <lineage>
        <taxon>Eukaryota</taxon>
        <taxon>Fungi</taxon>
        <taxon>Dikarya</taxon>
        <taxon>Ascomycota</taxon>
        <taxon>Pezizomycotina</taxon>
        <taxon>Sordariomycetes</taxon>
        <taxon>Hypocreomycetidae</taxon>
        <taxon>Hypocreales</taxon>
        <taxon>Nectriaceae</taxon>
        <taxon>Neonectria</taxon>
    </lineage>
</organism>
<gene>
    <name evidence="1" type="ORF">QQZ08_001723</name>
</gene>
<protein>
    <submittedName>
        <fullName evidence="1">Uncharacterized protein</fullName>
    </submittedName>
</protein>
<comment type="caution">
    <text evidence="1">The sequence shown here is derived from an EMBL/GenBank/DDBJ whole genome shotgun (WGS) entry which is preliminary data.</text>
</comment>
<dbReference type="EMBL" id="JAZAVK010000009">
    <property type="protein sequence ID" value="KAK7431783.1"/>
    <property type="molecule type" value="Genomic_DNA"/>
</dbReference>
<evidence type="ECO:0000313" key="1">
    <source>
        <dbReference type="EMBL" id="KAK7431783.1"/>
    </source>
</evidence>
<evidence type="ECO:0000313" key="2">
    <source>
        <dbReference type="Proteomes" id="UP001498421"/>
    </source>
</evidence>
<reference evidence="1 2" key="1">
    <citation type="journal article" date="2025" name="Microbiol. Resour. Announc.">
        <title>Draft genome sequences for Neonectria magnoliae and Neonectria punicea, canker pathogens of Liriodendron tulipifera and Acer saccharum in West Virginia.</title>
        <authorList>
            <person name="Petronek H.M."/>
            <person name="Kasson M.T."/>
            <person name="Metheny A.M."/>
            <person name="Stauder C.M."/>
            <person name="Lovett B."/>
            <person name="Lynch S.C."/>
            <person name="Garnas J.R."/>
            <person name="Kasson L.R."/>
            <person name="Stajich J.E."/>
        </authorList>
    </citation>
    <scope>NUCLEOTIDE SEQUENCE [LARGE SCALE GENOMIC DNA]</scope>
    <source>
        <strain evidence="1 2">NRRL 64651</strain>
    </source>
</reference>
<name>A0ABR1IDW5_9HYPO</name>
<dbReference type="Proteomes" id="UP001498421">
    <property type="component" value="Unassembled WGS sequence"/>
</dbReference>
<sequence>MKKDGANSTTVYTQGRGGSDIGGYDLRSPDDRMFAFDYNRSGRIHHLELYRPGTGTFWILRRDTDGKLSPVYQKGDPGNGIGGYDLRRKGDRAFAFDWESSGKMDHLVLYRPGAGTFWVLKKGDPGNGVGGYDLWSPADVAMAYDWDHSGKQDHIALYRPGTSTLWVLKHLPSGGFQKCMLRVIPAKVWVAMI</sequence>